<proteinExistence type="predicted"/>
<feature type="domain" description="Methyltransferase" evidence="3">
    <location>
        <begin position="41"/>
        <end position="141"/>
    </location>
</feature>
<accession>A0A9P4M3V3</accession>
<sequence>MPSQYDKIGKRYASMQDMPADAPNIPSVLRVLPNVKGLNCLDLACGLGRYSRLLVEHGAQRVVGIDLSDGMINAAKELATDLPPEQRERLEFRTGDCSKPINIEGGPFDLIIAAWLLNYAPDYESMLSTWQNIYLNLKPGGQLIAIVPKLNMSMETPLDDRYGVIVEAIEKVKDGWKCRLTAYTDPPISFEPYHLSGEVYERSAREAGMVDLQLHSHVFPEDERKYSGFWDVYNERPHFEIMMARRPEV</sequence>
<dbReference type="Pfam" id="PF13649">
    <property type="entry name" value="Methyltransf_25"/>
    <property type="match status" value="1"/>
</dbReference>
<dbReference type="Proteomes" id="UP000799772">
    <property type="component" value="Unassembled WGS sequence"/>
</dbReference>
<name>A0A9P4M3V3_9PEZI</name>
<organism evidence="4 5">
    <name type="scientific">Rhizodiscina lignyota</name>
    <dbReference type="NCBI Taxonomy" id="1504668"/>
    <lineage>
        <taxon>Eukaryota</taxon>
        <taxon>Fungi</taxon>
        <taxon>Dikarya</taxon>
        <taxon>Ascomycota</taxon>
        <taxon>Pezizomycotina</taxon>
        <taxon>Dothideomycetes</taxon>
        <taxon>Pleosporomycetidae</taxon>
        <taxon>Aulographales</taxon>
        <taxon>Rhizodiscinaceae</taxon>
        <taxon>Rhizodiscina</taxon>
    </lineage>
</organism>
<evidence type="ECO:0000256" key="1">
    <source>
        <dbReference type="ARBA" id="ARBA00022603"/>
    </source>
</evidence>
<dbReference type="InterPro" id="IPR029063">
    <property type="entry name" value="SAM-dependent_MTases_sf"/>
</dbReference>
<dbReference type="EMBL" id="ML978130">
    <property type="protein sequence ID" value="KAF2096118.1"/>
    <property type="molecule type" value="Genomic_DNA"/>
</dbReference>
<evidence type="ECO:0000313" key="4">
    <source>
        <dbReference type="EMBL" id="KAF2096118.1"/>
    </source>
</evidence>
<dbReference type="GO" id="GO:0008168">
    <property type="term" value="F:methyltransferase activity"/>
    <property type="evidence" value="ECO:0007669"/>
    <property type="project" value="UniProtKB-KW"/>
</dbReference>
<dbReference type="PANTHER" id="PTHR43861">
    <property type="entry name" value="TRANS-ACONITATE 2-METHYLTRANSFERASE-RELATED"/>
    <property type="match status" value="1"/>
</dbReference>
<gene>
    <name evidence="4" type="ORF">NA57DRAFT_78891</name>
</gene>
<keyword evidence="5" id="KW-1185">Reference proteome</keyword>
<evidence type="ECO:0000313" key="5">
    <source>
        <dbReference type="Proteomes" id="UP000799772"/>
    </source>
</evidence>
<dbReference type="OrthoDB" id="3647at2759"/>
<evidence type="ECO:0000259" key="3">
    <source>
        <dbReference type="Pfam" id="PF13649"/>
    </source>
</evidence>
<comment type="caution">
    <text evidence="4">The sequence shown here is derived from an EMBL/GenBank/DDBJ whole genome shotgun (WGS) entry which is preliminary data.</text>
</comment>
<dbReference type="Gene3D" id="3.40.50.150">
    <property type="entry name" value="Vaccinia Virus protein VP39"/>
    <property type="match status" value="1"/>
</dbReference>
<dbReference type="InterPro" id="IPR041698">
    <property type="entry name" value="Methyltransf_25"/>
</dbReference>
<dbReference type="PANTHER" id="PTHR43861:SF1">
    <property type="entry name" value="TRANS-ACONITATE 2-METHYLTRANSFERASE"/>
    <property type="match status" value="1"/>
</dbReference>
<dbReference type="SUPFAM" id="SSF53335">
    <property type="entry name" value="S-adenosyl-L-methionine-dependent methyltransferases"/>
    <property type="match status" value="1"/>
</dbReference>
<dbReference type="CDD" id="cd02440">
    <property type="entry name" value="AdoMet_MTases"/>
    <property type="match status" value="1"/>
</dbReference>
<keyword evidence="1 4" id="KW-0489">Methyltransferase</keyword>
<reference evidence="4" key="1">
    <citation type="journal article" date="2020" name="Stud. Mycol.">
        <title>101 Dothideomycetes genomes: a test case for predicting lifestyles and emergence of pathogens.</title>
        <authorList>
            <person name="Haridas S."/>
            <person name="Albert R."/>
            <person name="Binder M."/>
            <person name="Bloem J."/>
            <person name="Labutti K."/>
            <person name="Salamov A."/>
            <person name="Andreopoulos B."/>
            <person name="Baker S."/>
            <person name="Barry K."/>
            <person name="Bills G."/>
            <person name="Bluhm B."/>
            <person name="Cannon C."/>
            <person name="Castanera R."/>
            <person name="Culley D."/>
            <person name="Daum C."/>
            <person name="Ezra D."/>
            <person name="Gonzalez J."/>
            <person name="Henrissat B."/>
            <person name="Kuo A."/>
            <person name="Liang C."/>
            <person name="Lipzen A."/>
            <person name="Lutzoni F."/>
            <person name="Magnuson J."/>
            <person name="Mondo S."/>
            <person name="Nolan M."/>
            <person name="Ohm R."/>
            <person name="Pangilinan J."/>
            <person name="Park H.-J."/>
            <person name="Ramirez L."/>
            <person name="Alfaro M."/>
            <person name="Sun H."/>
            <person name="Tritt A."/>
            <person name="Yoshinaga Y."/>
            <person name="Zwiers L.-H."/>
            <person name="Turgeon B."/>
            <person name="Goodwin S."/>
            <person name="Spatafora J."/>
            <person name="Crous P."/>
            <person name="Grigoriev I."/>
        </authorList>
    </citation>
    <scope>NUCLEOTIDE SEQUENCE</scope>
    <source>
        <strain evidence="4">CBS 133067</strain>
    </source>
</reference>
<keyword evidence="2" id="KW-0808">Transferase</keyword>
<dbReference type="GO" id="GO:0032259">
    <property type="term" value="P:methylation"/>
    <property type="evidence" value="ECO:0007669"/>
    <property type="project" value="UniProtKB-KW"/>
</dbReference>
<evidence type="ECO:0000256" key="2">
    <source>
        <dbReference type="ARBA" id="ARBA00022679"/>
    </source>
</evidence>
<dbReference type="AlphaFoldDB" id="A0A9P4M3V3"/>
<protein>
    <submittedName>
        <fullName evidence="4">S-adenosyl-L-methionine-dependent methyltransferase</fullName>
    </submittedName>
</protein>